<gene>
    <name evidence="13" type="primary">cyaB</name>
    <name evidence="13" type="ORF">GCM10010517_30580</name>
</gene>
<feature type="transmembrane region" description="Helical" evidence="9">
    <location>
        <begin position="419"/>
        <end position="440"/>
    </location>
</feature>
<dbReference type="PROSITE" id="PS50929">
    <property type="entry name" value="ABC_TM1F"/>
    <property type="match status" value="1"/>
</dbReference>
<evidence type="ECO:0000256" key="9">
    <source>
        <dbReference type="SAM" id="Phobius"/>
    </source>
</evidence>
<name>A0ABN3VXD4_9ACTN</name>
<keyword evidence="5" id="KW-0788">Thiol protease</keyword>
<dbReference type="InterPro" id="IPR003593">
    <property type="entry name" value="AAA+_ATPase"/>
</dbReference>
<organism evidence="13 14">
    <name type="scientific">Streptosporangium fragile</name>
    <dbReference type="NCBI Taxonomy" id="46186"/>
    <lineage>
        <taxon>Bacteria</taxon>
        <taxon>Bacillati</taxon>
        <taxon>Actinomycetota</taxon>
        <taxon>Actinomycetes</taxon>
        <taxon>Streptosporangiales</taxon>
        <taxon>Streptosporangiaceae</taxon>
        <taxon>Streptosporangium</taxon>
    </lineage>
</organism>
<keyword evidence="3" id="KW-0547">Nucleotide-binding</keyword>
<keyword evidence="6" id="KW-0067">ATP-binding</keyword>
<dbReference type="SUPFAM" id="SSF52540">
    <property type="entry name" value="P-loop containing nucleoside triphosphate hydrolases"/>
    <property type="match status" value="1"/>
</dbReference>
<evidence type="ECO:0000313" key="13">
    <source>
        <dbReference type="EMBL" id="GAA2870375.1"/>
    </source>
</evidence>
<evidence type="ECO:0000256" key="5">
    <source>
        <dbReference type="ARBA" id="ARBA00022807"/>
    </source>
</evidence>
<dbReference type="InterPro" id="IPR039421">
    <property type="entry name" value="Type_1_exporter"/>
</dbReference>
<protein>
    <submittedName>
        <fullName evidence="13">Cyclolysin T1SS permease/ATPase CyaB</fullName>
    </submittedName>
</protein>
<sequence length="721" mass="76388">MTFKRAKVPIKLQHTSTECGAACLAMILAAHGHHTTVRAVADGLDVGRDGVTALSLVRAARRYGLTTRAFSIGAAALPQIPTPAIAYWRARHFVVVEDGRPGRIRIVDPGDGRQRMTDEEFAESFSGVVFAFEPGPGFRRGRFDDGHGRWWRQFARTAFGHRRGLVASLLLVSLVLQAFGLILPFLTELLVDRVVLARETGLVTALGLGVAAAFGAYAVVGLLRMTALVTLRVGADVDLMRSTGTRLLAAPYRFFALRGSADLANRIMGTVLIREILTSQALLALLDVPLAVGYLLMVTVRSPLIGGCLLAFALVQIGLLVATGRRVNALAHREASVRSDVQGHLIEAIRGIESVKASGSEPRVQHRWGKLLATHMAHASRSGRAQGMQQVALGALRFAAPLTLVWVGALQVVDGDLTLGAMLALQALAAAALAPLGSLVDGLHALQGARPHVERLADIWRVEPEAAPADPVTVSPRGGVRLDDVGFRYTSAGNWIVRGVTVEVAPGQKVALVGRSGSGKSTLARLLLGLLPPSEGEIHYDGVPASRFDPGALRRQFGVVPQEPVLFSGTIAENIALNAPDASMEEIVAAATLACVHEEIAAMPMGYHTVLVEGGGLSGGQRQRVALARALLARPKILLLDEATSHLDTATEAAIEAALTGLDQTRVVIAHRLSTVRDADLILVMDGGRIVEAGSHGELLAAQGYYARLARAQDVLATDPG</sequence>
<evidence type="ECO:0000256" key="2">
    <source>
        <dbReference type="ARBA" id="ARBA00022692"/>
    </source>
</evidence>
<evidence type="ECO:0000256" key="6">
    <source>
        <dbReference type="ARBA" id="ARBA00022840"/>
    </source>
</evidence>
<dbReference type="PROSITE" id="PS50990">
    <property type="entry name" value="PEPTIDASE_C39"/>
    <property type="match status" value="1"/>
</dbReference>
<evidence type="ECO:0000259" key="12">
    <source>
        <dbReference type="PROSITE" id="PS50990"/>
    </source>
</evidence>
<dbReference type="PROSITE" id="PS50893">
    <property type="entry name" value="ABC_TRANSPORTER_2"/>
    <property type="match status" value="1"/>
</dbReference>
<dbReference type="Pfam" id="PF00005">
    <property type="entry name" value="ABC_tran"/>
    <property type="match status" value="1"/>
</dbReference>
<proteinExistence type="predicted"/>
<dbReference type="InterPro" id="IPR017871">
    <property type="entry name" value="ABC_transporter-like_CS"/>
</dbReference>
<feature type="transmembrane region" description="Helical" evidence="9">
    <location>
        <begin position="391"/>
        <end position="413"/>
    </location>
</feature>
<keyword evidence="14" id="KW-1185">Reference proteome</keyword>
<dbReference type="InterPro" id="IPR036640">
    <property type="entry name" value="ABC1_TM_sf"/>
</dbReference>
<feature type="transmembrane region" description="Helical" evidence="9">
    <location>
        <begin position="201"/>
        <end position="223"/>
    </location>
</feature>
<dbReference type="InterPro" id="IPR027417">
    <property type="entry name" value="P-loop_NTPase"/>
</dbReference>
<dbReference type="Pfam" id="PF03412">
    <property type="entry name" value="Peptidase_C39"/>
    <property type="match status" value="1"/>
</dbReference>
<feature type="transmembrane region" description="Helical" evidence="9">
    <location>
        <begin position="303"/>
        <end position="323"/>
    </location>
</feature>
<dbReference type="SMART" id="SM00382">
    <property type="entry name" value="AAA"/>
    <property type="match status" value="1"/>
</dbReference>
<reference evidence="13 14" key="1">
    <citation type="journal article" date="2019" name="Int. J. Syst. Evol. Microbiol.">
        <title>The Global Catalogue of Microorganisms (GCM) 10K type strain sequencing project: providing services to taxonomists for standard genome sequencing and annotation.</title>
        <authorList>
            <consortium name="The Broad Institute Genomics Platform"/>
            <consortium name="The Broad Institute Genome Sequencing Center for Infectious Disease"/>
            <person name="Wu L."/>
            <person name="Ma J."/>
        </authorList>
    </citation>
    <scope>NUCLEOTIDE SEQUENCE [LARGE SCALE GENOMIC DNA]</scope>
    <source>
        <strain evidence="13 14">JCM 6242</strain>
    </source>
</reference>
<feature type="domain" description="ABC transmembrane type-1" evidence="11">
    <location>
        <begin position="169"/>
        <end position="448"/>
    </location>
</feature>
<dbReference type="Gene3D" id="1.20.1560.10">
    <property type="entry name" value="ABC transporter type 1, transmembrane domain"/>
    <property type="match status" value="1"/>
</dbReference>
<dbReference type="PANTHER" id="PTHR43394">
    <property type="entry name" value="ATP-DEPENDENT PERMEASE MDL1, MITOCHONDRIAL"/>
    <property type="match status" value="1"/>
</dbReference>
<feature type="transmembrane region" description="Helical" evidence="9">
    <location>
        <begin position="165"/>
        <end position="186"/>
    </location>
</feature>
<dbReference type="RefSeq" id="WP_344971733.1">
    <property type="nucleotide sequence ID" value="NZ_BAAAVI010000019.1"/>
</dbReference>
<evidence type="ECO:0000259" key="10">
    <source>
        <dbReference type="PROSITE" id="PS50893"/>
    </source>
</evidence>
<keyword evidence="8 9" id="KW-0472">Membrane</keyword>
<dbReference type="Gene3D" id="3.40.50.300">
    <property type="entry name" value="P-loop containing nucleotide triphosphate hydrolases"/>
    <property type="match status" value="1"/>
</dbReference>
<evidence type="ECO:0000313" key="14">
    <source>
        <dbReference type="Proteomes" id="UP001500831"/>
    </source>
</evidence>
<feature type="domain" description="Peptidase C39" evidence="12">
    <location>
        <begin position="13"/>
        <end position="132"/>
    </location>
</feature>
<evidence type="ECO:0000256" key="8">
    <source>
        <dbReference type="ARBA" id="ARBA00023136"/>
    </source>
</evidence>
<evidence type="ECO:0000259" key="11">
    <source>
        <dbReference type="PROSITE" id="PS50929"/>
    </source>
</evidence>
<comment type="subcellular location">
    <subcellularLocation>
        <location evidence="1">Cell membrane</location>
        <topology evidence="1">Multi-pass membrane protein</topology>
    </subcellularLocation>
</comment>
<dbReference type="Gene3D" id="3.90.70.10">
    <property type="entry name" value="Cysteine proteinases"/>
    <property type="match status" value="1"/>
</dbReference>
<dbReference type="EMBL" id="BAAAVI010000019">
    <property type="protein sequence ID" value="GAA2870375.1"/>
    <property type="molecule type" value="Genomic_DNA"/>
</dbReference>
<dbReference type="InterPro" id="IPR003439">
    <property type="entry name" value="ABC_transporter-like_ATP-bd"/>
</dbReference>
<dbReference type="PROSITE" id="PS00211">
    <property type="entry name" value="ABC_TRANSPORTER_1"/>
    <property type="match status" value="1"/>
</dbReference>
<evidence type="ECO:0000256" key="3">
    <source>
        <dbReference type="ARBA" id="ARBA00022741"/>
    </source>
</evidence>
<evidence type="ECO:0000256" key="1">
    <source>
        <dbReference type="ARBA" id="ARBA00004651"/>
    </source>
</evidence>
<keyword evidence="5" id="KW-0645">Protease</keyword>
<comment type="caution">
    <text evidence="13">The sequence shown here is derived from an EMBL/GenBank/DDBJ whole genome shotgun (WGS) entry which is preliminary data.</text>
</comment>
<dbReference type="Pfam" id="PF00664">
    <property type="entry name" value="ABC_membrane"/>
    <property type="match status" value="1"/>
</dbReference>
<keyword evidence="7 9" id="KW-1133">Transmembrane helix</keyword>
<dbReference type="Proteomes" id="UP001500831">
    <property type="component" value="Unassembled WGS sequence"/>
</dbReference>
<keyword evidence="4" id="KW-0378">Hydrolase</keyword>
<feature type="domain" description="ABC transporter" evidence="10">
    <location>
        <begin position="480"/>
        <end position="712"/>
    </location>
</feature>
<dbReference type="InterPro" id="IPR011527">
    <property type="entry name" value="ABC1_TM_dom"/>
</dbReference>
<accession>A0ABN3VXD4</accession>
<feature type="transmembrane region" description="Helical" evidence="9">
    <location>
        <begin position="276"/>
        <end position="297"/>
    </location>
</feature>
<dbReference type="SUPFAM" id="SSF90123">
    <property type="entry name" value="ABC transporter transmembrane region"/>
    <property type="match status" value="1"/>
</dbReference>
<evidence type="ECO:0000256" key="7">
    <source>
        <dbReference type="ARBA" id="ARBA00022989"/>
    </source>
</evidence>
<dbReference type="InterPro" id="IPR005074">
    <property type="entry name" value="Peptidase_C39"/>
</dbReference>
<evidence type="ECO:0000256" key="4">
    <source>
        <dbReference type="ARBA" id="ARBA00022801"/>
    </source>
</evidence>
<dbReference type="PANTHER" id="PTHR43394:SF1">
    <property type="entry name" value="ATP-BINDING CASSETTE SUB-FAMILY B MEMBER 10, MITOCHONDRIAL"/>
    <property type="match status" value="1"/>
</dbReference>
<keyword evidence="2 9" id="KW-0812">Transmembrane</keyword>